<evidence type="ECO:0000313" key="2">
    <source>
        <dbReference type="Proteomes" id="UP000287872"/>
    </source>
</evidence>
<evidence type="ECO:0000313" key="1">
    <source>
        <dbReference type="EMBL" id="GCD12590.1"/>
    </source>
</evidence>
<dbReference type="RefSeq" id="WP_125005407.1">
    <property type="nucleotide sequence ID" value="NZ_BHYK01000037.1"/>
</dbReference>
<name>A0A401USQ8_9CLOT</name>
<comment type="caution">
    <text evidence="1">The sequence shown here is derived from an EMBL/GenBank/DDBJ whole genome shotgun (WGS) entry which is preliminary data.</text>
</comment>
<reference evidence="1 2" key="1">
    <citation type="submission" date="2018-11" db="EMBL/GenBank/DDBJ databases">
        <title>Genome sequencing and assembly of Clostridium tagluense strain A121.</title>
        <authorList>
            <person name="Murakami T."/>
            <person name="Segawa T."/>
            <person name="Shcherbakova V.A."/>
            <person name="Mori H."/>
            <person name="Yoshimura Y."/>
        </authorList>
    </citation>
    <scope>NUCLEOTIDE SEQUENCE [LARGE SCALE GENOMIC DNA]</scope>
    <source>
        <strain evidence="1 2">A121</strain>
    </source>
</reference>
<gene>
    <name evidence="1" type="ORF">Ctaglu_42130</name>
</gene>
<dbReference type="Proteomes" id="UP000287872">
    <property type="component" value="Unassembled WGS sequence"/>
</dbReference>
<dbReference type="EMBL" id="BHYK01000037">
    <property type="protein sequence ID" value="GCD12590.1"/>
    <property type="molecule type" value="Genomic_DNA"/>
</dbReference>
<keyword evidence="2" id="KW-1185">Reference proteome</keyword>
<protein>
    <submittedName>
        <fullName evidence="1">Uncharacterized protein</fullName>
    </submittedName>
</protein>
<dbReference type="AlphaFoldDB" id="A0A401USQ8"/>
<accession>A0A401USQ8</accession>
<sequence>MICKMYSKECKDVTMEECNFTCINDDNLTKFLVESVCNEYGKDYPDIYQYDESRLCNSCLTKKFSRFIVETQKPIINCTYNND</sequence>
<proteinExistence type="predicted"/>
<organism evidence="1 2">
    <name type="scientific">Clostridium tagluense</name>
    <dbReference type="NCBI Taxonomy" id="360422"/>
    <lineage>
        <taxon>Bacteria</taxon>
        <taxon>Bacillati</taxon>
        <taxon>Bacillota</taxon>
        <taxon>Clostridia</taxon>
        <taxon>Eubacteriales</taxon>
        <taxon>Clostridiaceae</taxon>
        <taxon>Clostridium</taxon>
    </lineage>
</organism>